<evidence type="ECO:0000313" key="9">
    <source>
        <dbReference type="EMBL" id="SIS26289.1"/>
    </source>
</evidence>
<evidence type="ECO:0000256" key="7">
    <source>
        <dbReference type="SAM" id="Phobius"/>
    </source>
</evidence>
<proteinExistence type="inferred from homology"/>
<evidence type="ECO:0000256" key="4">
    <source>
        <dbReference type="ARBA" id="ARBA00022692"/>
    </source>
</evidence>
<evidence type="ECO:0000256" key="3">
    <source>
        <dbReference type="ARBA" id="ARBA00022475"/>
    </source>
</evidence>
<dbReference type="InterPro" id="IPR023090">
    <property type="entry name" value="UPF0702_alpha/beta_dom_sf"/>
</dbReference>
<dbReference type="STRING" id="573024.SAMN05216208_3549"/>
<feature type="transmembrane region" description="Helical" evidence="7">
    <location>
        <begin position="64"/>
        <end position="84"/>
    </location>
</feature>
<keyword evidence="10" id="KW-1185">Reference proteome</keyword>
<name>A0A1N7HN66_9RHOB</name>
<keyword evidence="3" id="KW-1003">Cell membrane</keyword>
<dbReference type="Proteomes" id="UP000186019">
    <property type="component" value="Unassembled WGS sequence"/>
</dbReference>
<evidence type="ECO:0000256" key="6">
    <source>
        <dbReference type="ARBA" id="ARBA00023136"/>
    </source>
</evidence>
<evidence type="ECO:0000256" key="5">
    <source>
        <dbReference type="ARBA" id="ARBA00022989"/>
    </source>
</evidence>
<feature type="transmembrane region" description="Helical" evidence="7">
    <location>
        <begin position="12"/>
        <end position="33"/>
    </location>
</feature>
<reference evidence="9 10" key="1">
    <citation type="submission" date="2017-01" db="EMBL/GenBank/DDBJ databases">
        <authorList>
            <person name="Mah S.A."/>
            <person name="Swanson W.J."/>
            <person name="Moy G.W."/>
            <person name="Vacquier V.D."/>
        </authorList>
    </citation>
    <scope>NUCLEOTIDE SEQUENCE [LARGE SCALE GENOMIC DNA]</scope>
    <source>
        <strain evidence="9 10">DSM 29590</strain>
    </source>
</reference>
<evidence type="ECO:0000259" key="8">
    <source>
        <dbReference type="Pfam" id="PF04239"/>
    </source>
</evidence>
<gene>
    <name evidence="9" type="ORF">SAMN05421666_3508</name>
</gene>
<comment type="subcellular location">
    <subcellularLocation>
        <location evidence="1">Cell membrane</location>
        <topology evidence="1">Multi-pass membrane protein</topology>
    </subcellularLocation>
</comment>
<sequence>MFFEPPLLDALAKGALLSTLGIAWVILLVRVVGLRSFSKMTNFDFVMTVAMGSLLAGASQSGGWAPLVQTLAAMAALFGVQYAVSRLRYASSRFDEVVQNTPLLLMKDGVILRDALRQTRVTEDDLIAKLREANAGDISRIRAVILETTGNISVIHGTRMDAVLLQGVRLDAAGPGSAEKPG</sequence>
<dbReference type="AlphaFoldDB" id="A0A1N7HN66"/>
<accession>A0A1N7HN66</accession>
<dbReference type="RefSeq" id="WP_076535589.1">
    <property type="nucleotide sequence ID" value="NZ_FOAC01000007.1"/>
</dbReference>
<dbReference type="EMBL" id="FTNV01000006">
    <property type="protein sequence ID" value="SIS26289.1"/>
    <property type="molecule type" value="Genomic_DNA"/>
</dbReference>
<keyword evidence="6 7" id="KW-0472">Membrane</keyword>
<evidence type="ECO:0000256" key="1">
    <source>
        <dbReference type="ARBA" id="ARBA00004651"/>
    </source>
</evidence>
<dbReference type="PANTHER" id="PTHR34582">
    <property type="entry name" value="UPF0702 TRANSMEMBRANE PROTEIN YCAP"/>
    <property type="match status" value="1"/>
</dbReference>
<dbReference type="Pfam" id="PF04239">
    <property type="entry name" value="DUF421"/>
    <property type="match status" value="1"/>
</dbReference>
<dbReference type="PANTHER" id="PTHR34582:SF6">
    <property type="entry name" value="UPF0702 TRANSMEMBRANE PROTEIN YCAP"/>
    <property type="match status" value="1"/>
</dbReference>
<dbReference type="OrthoDB" id="9793799at2"/>
<keyword evidence="5 7" id="KW-1133">Transmembrane helix</keyword>
<evidence type="ECO:0000256" key="2">
    <source>
        <dbReference type="ARBA" id="ARBA00006448"/>
    </source>
</evidence>
<evidence type="ECO:0000313" key="10">
    <source>
        <dbReference type="Proteomes" id="UP000186019"/>
    </source>
</evidence>
<organism evidence="9 10">
    <name type="scientific">Roseovarius nanhaiticus</name>
    <dbReference type="NCBI Taxonomy" id="573024"/>
    <lineage>
        <taxon>Bacteria</taxon>
        <taxon>Pseudomonadati</taxon>
        <taxon>Pseudomonadota</taxon>
        <taxon>Alphaproteobacteria</taxon>
        <taxon>Rhodobacterales</taxon>
        <taxon>Roseobacteraceae</taxon>
        <taxon>Roseovarius</taxon>
    </lineage>
</organism>
<feature type="transmembrane region" description="Helical" evidence="7">
    <location>
        <begin position="40"/>
        <end position="58"/>
    </location>
</feature>
<dbReference type="Gene3D" id="3.30.240.20">
    <property type="entry name" value="bsu07140 like domains"/>
    <property type="match status" value="1"/>
</dbReference>
<feature type="domain" description="YetF C-terminal" evidence="8">
    <location>
        <begin position="91"/>
        <end position="157"/>
    </location>
</feature>
<protein>
    <recommendedName>
        <fullName evidence="8">YetF C-terminal domain-containing protein</fullName>
    </recommendedName>
</protein>
<dbReference type="InterPro" id="IPR007353">
    <property type="entry name" value="DUF421"/>
</dbReference>
<comment type="similarity">
    <text evidence="2">Belongs to the UPF0702 family.</text>
</comment>
<dbReference type="GO" id="GO:0005886">
    <property type="term" value="C:plasma membrane"/>
    <property type="evidence" value="ECO:0007669"/>
    <property type="project" value="UniProtKB-SubCell"/>
</dbReference>
<keyword evidence="4 7" id="KW-0812">Transmembrane</keyword>